<reference evidence="1" key="2">
    <citation type="submission" date="2020-09" db="EMBL/GenBank/DDBJ databases">
        <authorList>
            <person name="Sun Q."/>
            <person name="Ohkuma M."/>
        </authorList>
    </citation>
    <scope>NUCLEOTIDE SEQUENCE</scope>
    <source>
        <strain evidence="1">JCM 4646</strain>
    </source>
</reference>
<dbReference type="PANTHER" id="PTHR44147">
    <property type="entry name" value="DEHYDROGENASE/REDUCTASE SDR FAMILY MEMBER 1"/>
    <property type="match status" value="1"/>
</dbReference>
<dbReference type="Proteomes" id="UP000617734">
    <property type="component" value="Unassembled WGS sequence"/>
</dbReference>
<dbReference type="EMBL" id="BNBO01000057">
    <property type="protein sequence ID" value="GHH82238.1"/>
    <property type="molecule type" value="Genomic_DNA"/>
</dbReference>
<reference evidence="1" key="1">
    <citation type="journal article" date="2014" name="Int. J. Syst. Evol. Microbiol.">
        <title>Complete genome sequence of Corynebacterium casei LMG S-19264T (=DSM 44701T), isolated from a smear-ripened cheese.</title>
        <authorList>
            <consortium name="US DOE Joint Genome Institute (JGI-PGF)"/>
            <person name="Walter F."/>
            <person name="Albersmeier A."/>
            <person name="Kalinowski J."/>
            <person name="Ruckert C."/>
        </authorList>
    </citation>
    <scope>NUCLEOTIDE SEQUENCE</scope>
    <source>
        <strain evidence="1">JCM 4646</strain>
    </source>
</reference>
<dbReference type="PRINTS" id="PR00081">
    <property type="entry name" value="GDHRDH"/>
</dbReference>
<accession>A0A919GCU9</accession>
<evidence type="ECO:0000313" key="2">
    <source>
        <dbReference type="Proteomes" id="UP000617734"/>
    </source>
</evidence>
<dbReference type="PANTHER" id="PTHR44147:SF2">
    <property type="entry name" value="DEHYDROGENASE_REDUCTASE SDR FAMILY MEMBER 1"/>
    <property type="match status" value="1"/>
</dbReference>
<dbReference type="SUPFAM" id="SSF51735">
    <property type="entry name" value="NAD(P)-binding Rossmann-fold domains"/>
    <property type="match status" value="1"/>
</dbReference>
<gene>
    <name evidence="1" type="ORF">GCM10018781_66780</name>
</gene>
<comment type="caution">
    <text evidence="1">The sequence shown here is derived from an EMBL/GenBank/DDBJ whole genome shotgun (WGS) entry which is preliminary data.</text>
</comment>
<dbReference type="AlphaFoldDB" id="A0A919GCU9"/>
<sequence length="292" mass="31119">MALVAGGTRGGGRGIAVELGAAGATVYVSGRSSAAGRSELGRAETIEGTAERVTAAGGRGIPVRTDHSRPEEVRALVDRIAAEQDGRLDVLVNSVWGGDPLTDWEHPLWEQDLDRGLRLLRQAVETHVITSRFALPLLVARGSGLVVEVTDGNTARYRGSFFYDLAKSAVIRLAVAQAAELKPYGVAAVAITPGFLRSEAMLEHFGVTEENWRDGASQDPNFAYSETPAYLGRAVAALAADPAVLARTGRALATWDLYKEYGFTDADGSRPDFAAHWAAELEEEYGPLGDPL</sequence>
<organism evidence="1 2">
    <name type="scientific">Kitasatospora indigofera</name>
    <dbReference type="NCBI Taxonomy" id="67307"/>
    <lineage>
        <taxon>Bacteria</taxon>
        <taxon>Bacillati</taxon>
        <taxon>Actinomycetota</taxon>
        <taxon>Actinomycetes</taxon>
        <taxon>Kitasatosporales</taxon>
        <taxon>Streptomycetaceae</taxon>
        <taxon>Kitasatospora</taxon>
    </lineage>
</organism>
<dbReference type="NCBIfam" id="NF006159">
    <property type="entry name" value="PRK08303.1"/>
    <property type="match status" value="1"/>
</dbReference>
<dbReference type="InterPro" id="IPR036291">
    <property type="entry name" value="NAD(P)-bd_dom_sf"/>
</dbReference>
<protein>
    <submittedName>
        <fullName evidence="1">Short-chain dehydrogenase</fullName>
    </submittedName>
</protein>
<evidence type="ECO:0000313" key="1">
    <source>
        <dbReference type="EMBL" id="GHH82238.1"/>
    </source>
</evidence>
<proteinExistence type="predicted"/>
<name>A0A919GCU9_9ACTN</name>
<dbReference type="InterPro" id="IPR002347">
    <property type="entry name" value="SDR_fam"/>
</dbReference>
<dbReference type="Pfam" id="PF00106">
    <property type="entry name" value="adh_short"/>
    <property type="match status" value="1"/>
</dbReference>
<keyword evidence="2" id="KW-1185">Reference proteome</keyword>
<dbReference type="Gene3D" id="3.40.50.720">
    <property type="entry name" value="NAD(P)-binding Rossmann-like Domain"/>
    <property type="match status" value="1"/>
</dbReference>